<feature type="chain" id="PRO_5043539530" evidence="2">
    <location>
        <begin position="20"/>
        <end position="243"/>
    </location>
</feature>
<evidence type="ECO:0000313" key="4">
    <source>
        <dbReference type="Proteomes" id="UP001497525"/>
    </source>
</evidence>
<keyword evidence="2" id="KW-0732">Signal</keyword>
<name>A0AAV2TH57_CALDB</name>
<evidence type="ECO:0000313" key="3">
    <source>
        <dbReference type="EMBL" id="CAL5136782.1"/>
    </source>
</evidence>
<comment type="caution">
    <text evidence="3">The sequence shown here is derived from an EMBL/GenBank/DDBJ whole genome shotgun (WGS) entry which is preliminary data.</text>
</comment>
<evidence type="ECO:0000256" key="2">
    <source>
        <dbReference type="SAM" id="SignalP"/>
    </source>
</evidence>
<feature type="compositionally biased region" description="Basic and acidic residues" evidence="1">
    <location>
        <begin position="143"/>
        <end position="163"/>
    </location>
</feature>
<gene>
    <name evidence="3" type="ORF">CDAUBV1_LOCUS11086</name>
</gene>
<sequence>MRYLLLLWSLLAFSSLVIATRIDENERYEKEDSHQGTPFGENKWDVPAIKTEMKDDHSLRSRLERNDGKQKYRRFWHKDNKPEYGPSVYRSDNEYGSMVKKIPEQEIWATPIFPGEPNDLRKLRAHPNVDEYPYGNYLHSQKRGMDENKDRTSNNPDVSDHYYRAGGTENEPSDDFTDAWNKWYDDYPGRPANTDVERSLRRLEERENAQKNRLPRNRYVSPEEFEREYDKLRSIARKLSKRQ</sequence>
<accession>A0AAV2TH57</accession>
<dbReference type="EMBL" id="CAXLJL010000356">
    <property type="protein sequence ID" value="CAL5136782.1"/>
    <property type="molecule type" value="Genomic_DNA"/>
</dbReference>
<protein>
    <submittedName>
        <fullName evidence="3">Uncharacterized protein</fullName>
    </submittedName>
</protein>
<feature type="signal peptide" evidence="2">
    <location>
        <begin position="1"/>
        <end position="19"/>
    </location>
</feature>
<reference evidence="3" key="1">
    <citation type="submission" date="2024-06" db="EMBL/GenBank/DDBJ databases">
        <authorList>
            <person name="Liu X."/>
            <person name="Lenzi L."/>
            <person name="Haldenby T S."/>
            <person name="Uol C."/>
        </authorList>
    </citation>
    <scope>NUCLEOTIDE SEQUENCE</scope>
</reference>
<evidence type="ECO:0000256" key="1">
    <source>
        <dbReference type="SAM" id="MobiDB-lite"/>
    </source>
</evidence>
<proteinExistence type="predicted"/>
<dbReference type="AlphaFoldDB" id="A0AAV2TH57"/>
<dbReference type="Proteomes" id="UP001497525">
    <property type="component" value="Unassembled WGS sequence"/>
</dbReference>
<feature type="region of interest" description="Disordered" evidence="1">
    <location>
        <begin position="140"/>
        <end position="174"/>
    </location>
</feature>
<organism evidence="3 4">
    <name type="scientific">Calicophoron daubneyi</name>
    <name type="common">Rumen fluke</name>
    <name type="synonym">Paramphistomum daubneyi</name>
    <dbReference type="NCBI Taxonomy" id="300641"/>
    <lineage>
        <taxon>Eukaryota</taxon>
        <taxon>Metazoa</taxon>
        <taxon>Spiralia</taxon>
        <taxon>Lophotrochozoa</taxon>
        <taxon>Platyhelminthes</taxon>
        <taxon>Trematoda</taxon>
        <taxon>Digenea</taxon>
        <taxon>Plagiorchiida</taxon>
        <taxon>Pronocephalata</taxon>
        <taxon>Paramphistomoidea</taxon>
        <taxon>Paramphistomidae</taxon>
        <taxon>Calicophoron</taxon>
    </lineage>
</organism>